<dbReference type="InterPro" id="IPR005162">
    <property type="entry name" value="Retrotrans_gag_dom"/>
</dbReference>
<gene>
    <name evidence="2" type="ORF">GOP47_0024220</name>
</gene>
<reference evidence="2" key="1">
    <citation type="submission" date="2021-01" db="EMBL/GenBank/DDBJ databases">
        <title>Adiantum capillus-veneris genome.</title>
        <authorList>
            <person name="Fang Y."/>
            <person name="Liao Q."/>
        </authorList>
    </citation>
    <scope>NUCLEOTIDE SEQUENCE</scope>
    <source>
        <strain evidence="2">H3</strain>
        <tissue evidence="2">Leaf</tissue>
    </source>
</reference>
<dbReference type="EMBL" id="JABFUD020000023">
    <property type="protein sequence ID" value="KAI5061715.1"/>
    <property type="molecule type" value="Genomic_DNA"/>
</dbReference>
<dbReference type="Pfam" id="PF03732">
    <property type="entry name" value="Retrotrans_gag"/>
    <property type="match status" value="1"/>
</dbReference>
<dbReference type="Proteomes" id="UP000886520">
    <property type="component" value="Chromosome 23"/>
</dbReference>
<feature type="domain" description="Retrotransposon gag" evidence="1">
    <location>
        <begin position="18"/>
        <end position="90"/>
    </location>
</feature>
<dbReference type="AlphaFoldDB" id="A0A9D4U5H6"/>
<organism evidence="2 3">
    <name type="scientific">Adiantum capillus-veneris</name>
    <name type="common">Maidenhair fern</name>
    <dbReference type="NCBI Taxonomy" id="13818"/>
    <lineage>
        <taxon>Eukaryota</taxon>
        <taxon>Viridiplantae</taxon>
        <taxon>Streptophyta</taxon>
        <taxon>Embryophyta</taxon>
        <taxon>Tracheophyta</taxon>
        <taxon>Polypodiopsida</taxon>
        <taxon>Polypodiidae</taxon>
        <taxon>Polypodiales</taxon>
        <taxon>Pteridineae</taxon>
        <taxon>Pteridaceae</taxon>
        <taxon>Vittarioideae</taxon>
        <taxon>Adiantum</taxon>
    </lineage>
</organism>
<protein>
    <recommendedName>
        <fullName evidence="1">Retrotransposon gag domain-containing protein</fullName>
    </recommendedName>
</protein>
<comment type="caution">
    <text evidence="2">The sequence shown here is derived from an EMBL/GenBank/DDBJ whole genome shotgun (WGS) entry which is preliminary data.</text>
</comment>
<name>A0A9D4U5H6_ADICA</name>
<evidence type="ECO:0000259" key="1">
    <source>
        <dbReference type="Pfam" id="PF03732"/>
    </source>
</evidence>
<evidence type="ECO:0000313" key="3">
    <source>
        <dbReference type="Proteomes" id="UP000886520"/>
    </source>
</evidence>
<accession>A0A9D4U5H6</accession>
<sequence>MWALLQMPGDEAKLQTLPLALRGKAKLWFDGLEEVHKQDWIGFHEQFLQRYRKVLLTSEVDAKLKALQQEVSESYDAFADKFEAYWRDFVAATQATNAGFFKREKFLSCLQASLCSREGGV</sequence>
<evidence type="ECO:0000313" key="2">
    <source>
        <dbReference type="EMBL" id="KAI5061715.1"/>
    </source>
</evidence>
<keyword evidence="3" id="KW-1185">Reference proteome</keyword>
<proteinExistence type="predicted"/>